<dbReference type="EMBL" id="JAEAOA010001086">
    <property type="protein sequence ID" value="KAK3586730.1"/>
    <property type="molecule type" value="Genomic_DNA"/>
</dbReference>
<sequence>MQSKMNNKPYDVFGTWYNDCYFLSGELFWTGHLTSCSALSLNKAYQEIESEHESVVMRLFRFHNENASSIRTITVANVVKDETGSPHKAACRIPPEIEPGVSQGQDRELFVVQSTSSDKGQVLGMKGSVKSSNSQKKVQSVQVYENGGLRTKFLELDDDDDDEIEGRLNGTIEYDEEYRQAESDKLDFCKDSQCTLKEIKQKVLSGKNKCSSDNSDSVSNLNETYLCDRSRNVSPVSMDSSDNGEMQAECSSSISSNRFLCPPSNTHEGDDRMTSRSGSDNEGVVINLSYNVETGQFFLSNEGQTSHSPWCFNEWQLRGPDPDLIGHSSNRMDPNLRGHVADQVAEGEVDMSIPTNMDLQKSSLLSLNSQESCSDLTEDKNLGIGSSSNHDVSVTFELAEPTYDEHMQQDSTITTDDNEAASQCEATSSSGRIFSASKENQTSKNDLPDKYLIFTRGSETYTPHQIGIKLIRAQDCFHSTKGHLLPDVPDNLHAMDREHDDSIDHIIDMHGHIIGLCLSPDHRYLYVNSRPWPKGYHIENPLYPPPIAQEIDIHIIDLLHVREVGKMHRSHKAYTSNDECFFIFLDVCEDLVASGAEDKHGYLWDRHYGICLNRFPHSDVVNAVAFNPSDPEMLVTVSDDFSIKIWRSLNMEKKLHKVKLEQCIKQETSLQENVAEASMEAPTTVKRSSD</sequence>
<evidence type="ECO:0000313" key="3">
    <source>
        <dbReference type="EMBL" id="KAK3586730.1"/>
    </source>
</evidence>
<evidence type="ECO:0000313" key="4">
    <source>
        <dbReference type="Proteomes" id="UP001195483"/>
    </source>
</evidence>
<dbReference type="PANTHER" id="PTHR20995:SF17">
    <property type="entry name" value="F-BOX_WD REPEAT-CONTAINING PROTEIN 5"/>
    <property type="match status" value="1"/>
</dbReference>
<reference evidence="3" key="3">
    <citation type="submission" date="2023-05" db="EMBL/GenBank/DDBJ databases">
        <authorList>
            <person name="Smith C.H."/>
        </authorList>
    </citation>
    <scope>NUCLEOTIDE SEQUENCE</scope>
    <source>
        <strain evidence="3">CHS0354</strain>
        <tissue evidence="3">Mantle</tissue>
    </source>
</reference>
<dbReference type="GO" id="GO:0016567">
    <property type="term" value="P:protein ubiquitination"/>
    <property type="evidence" value="ECO:0007669"/>
    <property type="project" value="InterPro"/>
</dbReference>
<dbReference type="AlphaFoldDB" id="A0AAE0S7H4"/>
<comment type="caution">
    <text evidence="3">The sequence shown here is derived from an EMBL/GenBank/DDBJ whole genome shotgun (WGS) entry which is preliminary data.</text>
</comment>
<dbReference type="PROSITE" id="PS50082">
    <property type="entry name" value="WD_REPEATS_2"/>
    <property type="match status" value="1"/>
</dbReference>
<gene>
    <name evidence="3" type="ORF">CHS0354_017529</name>
</gene>
<keyword evidence="1" id="KW-0853">WD repeat</keyword>
<dbReference type="PANTHER" id="PTHR20995">
    <property type="entry name" value="F-BOX/WD REPEAT-CONTAINING PROTEIN 5"/>
    <property type="match status" value="1"/>
</dbReference>
<feature type="repeat" description="WD" evidence="1">
    <location>
        <begin position="614"/>
        <end position="646"/>
    </location>
</feature>
<dbReference type="Proteomes" id="UP001195483">
    <property type="component" value="Unassembled WGS sequence"/>
</dbReference>
<proteinExistence type="predicted"/>
<dbReference type="InterPro" id="IPR011047">
    <property type="entry name" value="Quinoprotein_ADH-like_sf"/>
</dbReference>
<organism evidence="3 4">
    <name type="scientific">Potamilus streckersoni</name>
    <dbReference type="NCBI Taxonomy" id="2493646"/>
    <lineage>
        <taxon>Eukaryota</taxon>
        <taxon>Metazoa</taxon>
        <taxon>Spiralia</taxon>
        <taxon>Lophotrochozoa</taxon>
        <taxon>Mollusca</taxon>
        <taxon>Bivalvia</taxon>
        <taxon>Autobranchia</taxon>
        <taxon>Heteroconchia</taxon>
        <taxon>Palaeoheterodonta</taxon>
        <taxon>Unionida</taxon>
        <taxon>Unionoidea</taxon>
        <taxon>Unionidae</taxon>
        <taxon>Ambleminae</taxon>
        <taxon>Lampsilini</taxon>
        <taxon>Potamilus</taxon>
    </lineage>
</organism>
<evidence type="ECO:0000256" key="1">
    <source>
        <dbReference type="PROSITE-ProRule" id="PRU00221"/>
    </source>
</evidence>
<dbReference type="GO" id="GO:0019005">
    <property type="term" value="C:SCF ubiquitin ligase complex"/>
    <property type="evidence" value="ECO:0007669"/>
    <property type="project" value="InterPro"/>
</dbReference>
<keyword evidence="4" id="KW-1185">Reference proteome</keyword>
<reference evidence="3" key="1">
    <citation type="journal article" date="2021" name="Genome Biol. Evol.">
        <title>A High-Quality Reference Genome for a Parasitic Bivalve with Doubly Uniparental Inheritance (Bivalvia: Unionida).</title>
        <authorList>
            <person name="Smith C.H."/>
        </authorList>
    </citation>
    <scope>NUCLEOTIDE SEQUENCE</scope>
    <source>
        <strain evidence="3">CHS0354</strain>
    </source>
</reference>
<dbReference type="GO" id="GO:0080008">
    <property type="term" value="C:Cul4-RING E3 ubiquitin ligase complex"/>
    <property type="evidence" value="ECO:0007669"/>
    <property type="project" value="InterPro"/>
</dbReference>
<evidence type="ECO:0000256" key="2">
    <source>
        <dbReference type="SAM" id="MobiDB-lite"/>
    </source>
</evidence>
<protein>
    <submittedName>
        <fullName evidence="3">Uncharacterized protein</fullName>
    </submittedName>
</protein>
<dbReference type="Gene3D" id="2.130.10.10">
    <property type="entry name" value="YVTN repeat-like/Quinoprotein amine dehydrogenase"/>
    <property type="match status" value="1"/>
</dbReference>
<dbReference type="InterPro" id="IPR042508">
    <property type="entry name" value="FBXW5"/>
</dbReference>
<dbReference type="SUPFAM" id="SSF50998">
    <property type="entry name" value="Quinoprotein alcohol dehydrogenase-like"/>
    <property type="match status" value="1"/>
</dbReference>
<accession>A0AAE0S7H4</accession>
<dbReference type="SMART" id="SM00320">
    <property type="entry name" value="WD40"/>
    <property type="match status" value="2"/>
</dbReference>
<name>A0AAE0S7H4_9BIVA</name>
<dbReference type="InterPro" id="IPR015943">
    <property type="entry name" value="WD40/YVTN_repeat-like_dom_sf"/>
</dbReference>
<dbReference type="InterPro" id="IPR001680">
    <property type="entry name" value="WD40_rpt"/>
</dbReference>
<feature type="region of interest" description="Disordered" evidence="2">
    <location>
        <begin position="259"/>
        <end position="280"/>
    </location>
</feature>
<dbReference type="Pfam" id="PF00400">
    <property type="entry name" value="WD40"/>
    <property type="match status" value="1"/>
</dbReference>
<dbReference type="PROSITE" id="PS50294">
    <property type="entry name" value="WD_REPEATS_REGION"/>
    <property type="match status" value="1"/>
</dbReference>
<reference evidence="3" key="2">
    <citation type="journal article" date="2021" name="Genome Biol. Evol.">
        <title>Developing a high-quality reference genome for a parasitic bivalve with doubly uniparental inheritance (Bivalvia: Unionida).</title>
        <authorList>
            <person name="Smith C.H."/>
        </authorList>
    </citation>
    <scope>NUCLEOTIDE SEQUENCE</scope>
    <source>
        <strain evidence="3">CHS0354</strain>
        <tissue evidence="3">Mantle</tissue>
    </source>
</reference>